<dbReference type="InterPro" id="IPR013087">
    <property type="entry name" value="Znf_C2H2_type"/>
</dbReference>
<keyword evidence="6" id="KW-0862">Zinc</keyword>
<evidence type="ECO:0000313" key="14">
    <source>
        <dbReference type="Proteomes" id="UP000192247"/>
    </source>
</evidence>
<dbReference type="SUPFAM" id="SSF57667">
    <property type="entry name" value="beta-beta-alpha zinc fingers"/>
    <property type="match status" value="1"/>
</dbReference>
<dbReference type="SMART" id="SM00355">
    <property type="entry name" value="ZnF_C2H2"/>
    <property type="match status" value="2"/>
</dbReference>
<evidence type="ECO:0000256" key="11">
    <source>
        <dbReference type="PROSITE-ProRule" id="PRU00042"/>
    </source>
</evidence>
<evidence type="ECO:0000256" key="4">
    <source>
        <dbReference type="ARBA" id="ARBA00022737"/>
    </source>
</evidence>
<evidence type="ECO:0000313" key="13">
    <source>
        <dbReference type="EMBL" id="OQR79550.1"/>
    </source>
</evidence>
<protein>
    <submittedName>
        <fullName evidence="13">Zinc finger protein-like</fullName>
    </submittedName>
</protein>
<dbReference type="OrthoDB" id="10004641at2759"/>
<keyword evidence="10" id="KW-0539">Nucleus</keyword>
<dbReference type="GO" id="GO:0005634">
    <property type="term" value="C:nucleus"/>
    <property type="evidence" value="ECO:0007669"/>
    <property type="project" value="UniProtKB-SubCell"/>
</dbReference>
<evidence type="ECO:0000256" key="3">
    <source>
        <dbReference type="ARBA" id="ARBA00022723"/>
    </source>
</evidence>
<dbReference type="AlphaFoldDB" id="A0A1V9Y1G8"/>
<keyword evidence="4" id="KW-0677">Repeat</keyword>
<dbReference type="PANTHER" id="PTHR45925">
    <property type="entry name" value="ZINC FINGER PROTEIN"/>
    <property type="match status" value="1"/>
</dbReference>
<accession>A0A1V9Y1G8</accession>
<keyword evidence="14" id="KW-1185">Reference proteome</keyword>
<reference evidence="13 14" key="1">
    <citation type="journal article" date="2017" name="Gigascience">
        <title>Draft genome of the honey bee ectoparasitic mite, Tropilaelaps mercedesae, is shaped by the parasitic life history.</title>
        <authorList>
            <person name="Dong X."/>
            <person name="Armstrong S.D."/>
            <person name="Xia D."/>
            <person name="Makepeace B.L."/>
            <person name="Darby A.C."/>
            <person name="Kadowaki T."/>
        </authorList>
    </citation>
    <scope>NUCLEOTIDE SEQUENCE [LARGE SCALE GENOMIC DNA]</scope>
    <source>
        <strain evidence="13">Wuxi-XJTLU</strain>
    </source>
</reference>
<keyword evidence="5 11" id="KW-0863">Zinc-finger</keyword>
<dbReference type="EMBL" id="MNPL01000962">
    <property type="protein sequence ID" value="OQR79550.1"/>
    <property type="molecule type" value="Genomic_DNA"/>
</dbReference>
<dbReference type="STRING" id="418985.A0A1V9Y1G8"/>
<evidence type="ECO:0000256" key="2">
    <source>
        <dbReference type="ARBA" id="ARBA00006991"/>
    </source>
</evidence>
<keyword evidence="8" id="KW-0238">DNA-binding</keyword>
<dbReference type="Pfam" id="PF00096">
    <property type="entry name" value="zf-C2H2"/>
    <property type="match status" value="1"/>
</dbReference>
<feature type="domain" description="C2H2-type" evidence="12">
    <location>
        <begin position="173"/>
        <end position="200"/>
    </location>
</feature>
<keyword evidence="9" id="KW-0804">Transcription</keyword>
<dbReference type="PROSITE" id="PS50157">
    <property type="entry name" value="ZINC_FINGER_C2H2_2"/>
    <property type="match status" value="1"/>
</dbReference>
<dbReference type="Gene3D" id="3.30.160.60">
    <property type="entry name" value="Classic Zinc Finger"/>
    <property type="match status" value="2"/>
</dbReference>
<evidence type="ECO:0000256" key="8">
    <source>
        <dbReference type="ARBA" id="ARBA00023125"/>
    </source>
</evidence>
<comment type="similarity">
    <text evidence="2">Belongs to the krueppel C2H2-type zinc-finger protein family.</text>
</comment>
<gene>
    <name evidence="13" type="ORF">BIW11_02541</name>
</gene>
<dbReference type="Proteomes" id="UP000192247">
    <property type="component" value="Unassembled WGS sequence"/>
</dbReference>
<evidence type="ECO:0000256" key="10">
    <source>
        <dbReference type="ARBA" id="ARBA00023242"/>
    </source>
</evidence>
<dbReference type="FunFam" id="3.30.160.60:FF:000075">
    <property type="entry name" value="Putative zinc finger protein 536"/>
    <property type="match status" value="1"/>
</dbReference>
<dbReference type="InParanoid" id="A0A1V9Y1G8"/>
<dbReference type="InterPro" id="IPR051967">
    <property type="entry name" value="Krueppel_C2H2-ZF"/>
</dbReference>
<comment type="caution">
    <text evidence="13">The sequence shown here is derived from an EMBL/GenBank/DDBJ whole genome shotgun (WGS) entry which is preliminary data.</text>
</comment>
<dbReference type="GO" id="GO:0000978">
    <property type="term" value="F:RNA polymerase II cis-regulatory region sequence-specific DNA binding"/>
    <property type="evidence" value="ECO:0007669"/>
    <property type="project" value="TreeGrafter"/>
</dbReference>
<dbReference type="PROSITE" id="PS00028">
    <property type="entry name" value="ZINC_FINGER_C2H2_1"/>
    <property type="match status" value="1"/>
</dbReference>
<evidence type="ECO:0000256" key="7">
    <source>
        <dbReference type="ARBA" id="ARBA00023015"/>
    </source>
</evidence>
<evidence type="ECO:0000256" key="6">
    <source>
        <dbReference type="ARBA" id="ARBA00022833"/>
    </source>
</evidence>
<comment type="subcellular location">
    <subcellularLocation>
        <location evidence="1">Nucleus</location>
    </subcellularLocation>
</comment>
<evidence type="ECO:0000256" key="9">
    <source>
        <dbReference type="ARBA" id="ARBA00023163"/>
    </source>
</evidence>
<name>A0A1V9Y1G8_9ACAR</name>
<dbReference type="GO" id="GO:0008270">
    <property type="term" value="F:zinc ion binding"/>
    <property type="evidence" value="ECO:0007669"/>
    <property type="project" value="UniProtKB-KW"/>
</dbReference>
<evidence type="ECO:0000259" key="12">
    <source>
        <dbReference type="PROSITE" id="PS50157"/>
    </source>
</evidence>
<proteinExistence type="inferred from homology"/>
<dbReference type="InterPro" id="IPR036236">
    <property type="entry name" value="Znf_C2H2_sf"/>
</dbReference>
<evidence type="ECO:0000256" key="5">
    <source>
        <dbReference type="ARBA" id="ARBA00022771"/>
    </source>
</evidence>
<dbReference type="GO" id="GO:0000981">
    <property type="term" value="F:DNA-binding transcription factor activity, RNA polymerase II-specific"/>
    <property type="evidence" value="ECO:0007669"/>
    <property type="project" value="TreeGrafter"/>
</dbReference>
<keyword evidence="7" id="KW-0805">Transcription regulation</keyword>
<keyword evidence="3" id="KW-0479">Metal-binding</keyword>
<organism evidence="13 14">
    <name type="scientific">Tropilaelaps mercedesae</name>
    <dbReference type="NCBI Taxonomy" id="418985"/>
    <lineage>
        <taxon>Eukaryota</taxon>
        <taxon>Metazoa</taxon>
        <taxon>Ecdysozoa</taxon>
        <taxon>Arthropoda</taxon>
        <taxon>Chelicerata</taxon>
        <taxon>Arachnida</taxon>
        <taxon>Acari</taxon>
        <taxon>Parasitiformes</taxon>
        <taxon>Mesostigmata</taxon>
        <taxon>Gamasina</taxon>
        <taxon>Dermanyssoidea</taxon>
        <taxon>Laelapidae</taxon>
        <taxon>Tropilaelaps</taxon>
    </lineage>
</organism>
<evidence type="ECO:0000256" key="1">
    <source>
        <dbReference type="ARBA" id="ARBA00004123"/>
    </source>
</evidence>
<sequence>MDASVQFDMRCASRQKVQSLQSVPAPLVSSQYPHTLSTEHNQLLIKQEDVILSTPEDTESSLAPFLLESMASPLALDFDSVFDASVRLSGQPLSTSPVKEDIWTHGPKQCPDPASGPVLIVRAGEPKANVCSGQLSGNTSSVAVRGTSGATVNESLQAVKNRKQYTQRAEKDRTCPICSKSFPSPSHVRTHIRKHTQEKPFVCPHCDFRSAQKGNLKGHIFARHRKLYMRP</sequence>